<comment type="cofactor">
    <cofactor evidence="8">
        <name>heme c</name>
        <dbReference type="ChEBI" id="CHEBI:61717"/>
    </cofactor>
    <text evidence="8">Binds 1 heme c group covalently per subunit.</text>
</comment>
<sequence length="245" mass="27713">MNKQLIKFLIGLLAIFLLKIAQSTPMSLLPVKVEVQDKARLQRGAKIFMNYCSGCHSLRYLRYNRMGKDLGLLSFDGQLDKNLLINNLIFTTATIQDPIQISMPATDARQWFGLVPPDLSLVARERGAAWLYTYLKSFYADSSRPFGTNNLLVPEAAMPNVLAPLEGEVVLVRENGEQKPHLLLKGRGEMSQQQFDNLLEDLVGFLVYVSEPAQLIRYRIGIGVLAFLGVFLLVTYSLKKLYWKK</sequence>
<dbReference type="GO" id="GO:0020037">
    <property type="term" value="F:heme binding"/>
    <property type="evidence" value="ECO:0007669"/>
    <property type="project" value="InterPro"/>
</dbReference>
<feature type="transmembrane region" description="Helical" evidence="9">
    <location>
        <begin position="218"/>
        <end position="238"/>
    </location>
</feature>
<keyword evidence="11" id="KW-0560">Oxidoreductase</keyword>
<dbReference type="InterPro" id="IPR002326">
    <property type="entry name" value="Cyt_c1"/>
</dbReference>
<evidence type="ECO:0000256" key="9">
    <source>
        <dbReference type="SAM" id="Phobius"/>
    </source>
</evidence>
<keyword evidence="3 9" id="KW-0812">Transmembrane</keyword>
<dbReference type="GO" id="GO:0046872">
    <property type="term" value="F:metal ion binding"/>
    <property type="evidence" value="ECO:0007669"/>
    <property type="project" value="UniProtKB-KW"/>
</dbReference>
<keyword evidence="2 8" id="KW-0349">Heme</keyword>
<dbReference type="Gene3D" id="1.10.760.10">
    <property type="entry name" value="Cytochrome c-like domain"/>
    <property type="match status" value="1"/>
</dbReference>
<dbReference type="PATRIC" id="fig|45070.6.peg.3149"/>
<gene>
    <name evidence="11" type="primary">petC</name>
    <name evidence="11" type="ORF">Lnau_2989</name>
</gene>
<dbReference type="EMBL" id="LNYO01000024">
    <property type="protein sequence ID" value="KTD33341.1"/>
    <property type="molecule type" value="Genomic_DNA"/>
</dbReference>
<feature type="binding site" description="covalent" evidence="8">
    <location>
        <position position="56"/>
    </location>
    <ligand>
        <name>heme c</name>
        <dbReference type="ChEBI" id="CHEBI:61717"/>
    </ligand>
</feature>
<dbReference type="SUPFAM" id="SSF46626">
    <property type="entry name" value="Cytochrome c"/>
    <property type="match status" value="1"/>
</dbReference>
<dbReference type="InterPro" id="IPR036909">
    <property type="entry name" value="Cyt_c-like_dom_sf"/>
</dbReference>
<evidence type="ECO:0000256" key="5">
    <source>
        <dbReference type="ARBA" id="ARBA00022989"/>
    </source>
</evidence>
<evidence type="ECO:0000313" key="11">
    <source>
        <dbReference type="EMBL" id="KTD33341.1"/>
    </source>
</evidence>
<reference evidence="11 12" key="1">
    <citation type="submission" date="2015-11" db="EMBL/GenBank/DDBJ databases">
        <title>Genomic analysis of 38 Legionella species identifies large and diverse effector repertoires.</title>
        <authorList>
            <person name="Burstein D."/>
            <person name="Amaro F."/>
            <person name="Zusman T."/>
            <person name="Lifshitz Z."/>
            <person name="Cohen O."/>
            <person name="Gilbert J.A."/>
            <person name="Pupko T."/>
            <person name="Shuman H.A."/>
            <person name="Segal G."/>
        </authorList>
    </citation>
    <scope>NUCLEOTIDE SEQUENCE [LARGE SCALE GENOMIC DNA]</scope>
    <source>
        <strain evidence="11 12">ATCC 49506</strain>
    </source>
</reference>
<feature type="domain" description="Cytochrome c" evidence="10">
    <location>
        <begin position="39"/>
        <end position="139"/>
    </location>
</feature>
<feature type="binding site" description="covalent" evidence="8">
    <location>
        <position position="52"/>
    </location>
    <ligand>
        <name>heme c</name>
        <dbReference type="ChEBI" id="CHEBI:61717"/>
    </ligand>
</feature>
<evidence type="ECO:0000256" key="3">
    <source>
        <dbReference type="ARBA" id="ARBA00022692"/>
    </source>
</evidence>
<dbReference type="STRING" id="45070.Lnau_2989"/>
<keyword evidence="4 8" id="KW-0479">Metal-binding</keyword>
<dbReference type="PANTHER" id="PTHR10266">
    <property type="entry name" value="CYTOCHROME C1"/>
    <property type="match status" value="1"/>
</dbReference>
<accession>A0A0W0WLY4</accession>
<evidence type="ECO:0000256" key="2">
    <source>
        <dbReference type="ARBA" id="ARBA00022617"/>
    </source>
</evidence>
<name>A0A0W0WLY4_9GAMM</name>
<dbReference type="InterPro" id="IPR009056">
    <property type="entry name" value="Cyt_c-like_dom"/>
</dbReference>
<dbReference type="GO" id="GO:0016491">
    <property type="term" value="F:oxidoreductase activity"/>
    <property type="evidence" value="ECO:0007669"/>
    <property type="project" value="UniProtKB-KW"/>
</dbReference>
<comment type="caution">
    <text evidence="11">The sequence shown here is derived from an EMBL/GenBank/DDBJ whole genome shotgun (WGS) entry which is preliminary data.</text>
</comment>
<dbReference type="PROSITE" id="PS51007">
    <property type="entry name" value="CYTC"/>
    <property type="match status" value="1"/>
</dbReference>
<keyword evidence="12" id="KW-1185">Reference proteome</keyword>
<dbReference type="Pfam" id="PF02167">
    <property type="entry name" value="Cytochrom_C1"/>
    <property type="match status" value="1"/>
</dbReference>
<evidence type="ECO:0000256" key="4">
    <source>
        <dbReference type="ARBA" id="ARBA00022723"/>
    </source>
</evidence>
<organism evidence="11 12">
    <name type="scientific">Legionella nautarum</name>
    <dbReference type="NCBI Taxonomy" id="45070"/>
    <lineage>
        <taxon>Bacteria</taxon>
        <taxon>Pseudomonadati</taxon>
        <taxon>Pseudomonadota</taxon>
        <taxon>Gammaproteobacteria</taxon>
        <taxon>Legionellales</taxon>
        <taxon>Legionellaceae</taxon>
        <taxon>Legionella</taxon>
    </lineage>
</organism>
<keyword evidence="6 8" id="KW-0408">Iron</keyword>
<dbReference type="AlphaFoldDB" id="A0A0W0WLY4"/>
<dbReference type="Proteomes" id="UP000054725">
    <property type="component" value="Unassembled WGS sequence"/>
</dbReference>
<evidence type="ECO:0000256" key="1">
    <source>
        <dbReference type="ARBA" id="ARBA00004370"/>
    </source>
</evidence>
<evidence type="ECO:0000256" key="8">
    <source>
        <dbReference type="PIRSR" id="PIRSR602326-1"/>
    </source>
</evidence>
<dbReference type="GO" id="GO:0009055">
    <property type="term" value="F:electron transfer activity"/>
    <property type="evidence" value="ECO:0007669"/>
    <property type="project" value="InterPro"/>
</dbReference>
<dbReference type="PRINTS" id="PR00603">
    <property type="entry name" value="CYTOCHROMEC1"/>
</dbReference>
<proteinExistence type="predicted"/>
<evidence type="ECO:0000313" key="12">
    <source>
        <dbReference type="Proteomes" id="UP000054725"/>
    </source>
</evidence>
<dbReference type="EC" id="1.10.2.2" evidence="11"/>
<keyword evidence="5 9" id="KW-1133">Transmembrane helix</keyword>
<evidence type="ECO:0000256" key="6">
    <source>
        <dbReference type="ARBA" id="ARBA00023004"/>
    </source>
</evidence>
<protein>
    <submittedName>
        <fullName evidence="11">Ubiquinol-cytochrome c reductase cytochrome c1 subunit</fullName>
        <ecNumber evidence="11">1.10.2.2</ecNumber>
    </submittedName>
</protein>
<feature type="binding site" description="covalent" evidence="8">
    <location>
        <position position="55"/>
    </location>
    <ligand>
        <name>heme c</name>
        <dbReference type="ChEBI" id="CHEBI:61717"/>
    </ligand>
</feature>
<dbReference type="GO" id="GO:0016020">
    <property type="term" value="C:membrane"/>
    <property type="evidence" value="ECO:0007669"/>
    <property type="project" value="UniProtKB-SubCell"/>
</dbReference>
<evidence type="ECO:0000256" key="7">
    <source>
        <dbReference type="ARBA" id="ARBA00023136"/>
    </source>
</evidence>
<comment type="subcellular location">
    <subcellularLocation>
        <location evidence="1">Membrane</location>
    </subcellularLocation>
</comment>
<evidence type="ECO:0000259" key="10">
    <source>
        <dbReference type="PROSITE" id="PS51007"/>
    </source>
</evidence>
<keyword evidence="7 9" id="KW-0472">Membrane</keyword>
<dbReference type="PANTHER" id="PTHR10266:SF3">
    <property type="entry name" value="CYTOCHROME C1, HEME PROTEIN, MITOCHONDRIAL"/>
    <property type="match status" value="1"/>
</dbReference>